<keyword evidence="4" id="KW-0812">Transmembrane</keyword>
<organism evidence="15">
    <name type="scientific">Diabrotica virgifera virgifera</name>
    <name type="common">western corn rootworm</name>
    <dbReference type="NCBI Taxonomy" id="50390"/>
    <lineage>
        <taxon>Eukaryota</taxon>
        <taxon>Metazoa</taxon>
        <taxon>Ecdysozoa</taxon>
        <taxon>Arthropoda</taxon>
        <taxon>Hexapoda</taxon>
        <taxon>Insecta</taxon>
        <taxon>Pterygota</taxon>
        <taxon>Neoptera</taxon>
        <taxon>Endopterygota</taxon>
        <taxon>Coleoptera</taxon>
        <taxon>Polyphaga</taxon>
        <taxon>Cucujiformia</taxon>
        <taxon>Chrysomeloidea</taxon>
        <taxon>Chrysomelidae</taxon>
        <taxon>Galerucinae</taxon>
        <taxon>Diabroticina</taxon>
        <taxon>Diabroticites</taxon>
        <taxon>Diabrotica</taxon>
    </lineage>
</organism>
<protein>
    <recommendedName>
        <fullName evidence="10">Alpha-1,3/1,6-mannosyltransferase ALG2</fullName>
        <ecNumber evidence="10">2.4.1.132</ecNumber>
        <ecNumber evidence="10">2.4.1.257</ecNumber>
    </recommendedName>
    <alternativeName>
        <fullName evidence="10">GDP-Man:Man(1)GlcNAc(2)-PP-Dol alpha-1,3-mannosyltransferase</fullName>
    </alternativeName>
</protein>
<feature type="domain" description="Glycosyl transferase family 1" evidence="11">
    <location>
        <begin position="211"/>
        <end position="377"/>
    </location>
</feature>
<comment type="subcellular location">
    <subcellularLocation>
        <location evidence="10">Endoplasmic reticulum membrane</location>
        <topology evidence="10">Single-pass membrane protein</topology>
    </subcellularLocation>
</comment>
<keyword evidence="7" id="KW-0472">Membrane</keyword>
<keyword evidence="3 10" id="KW-0808">Transferase</keyword>
<dbReference type="EC" id="2.4.1.257" evidence="10"/>
<dbReference type="InterPro" id="IPR027054">
    <property type="entry name" value="ALG2"/>
</dbReference>
<comment type="catalytic activity">
    <reaction evidence="8 10">
        <text>a beta-D-Man-(1-&gt;4)-beta-D-GlcNAc-(1-&gt;4)-alpha-D-GlcNAc-diphospho-di-trans,poly-cis-dolichol + GDP-alpha-D-mannose = an alpha-D-Man-(1-&gt;3)-beta-D-Man-(1-&gt;4)-beta-D-GlcNAc-(1-&gt;4)-alpha-D-GlcNAc-diphospho-di-trans,poly-cis-dolichol + GDP + H(+)</text>
        <dbReference type="Rhea" id="RHEA:29515"/>
        <dbReference type="Rhea" id="RHEA-COMP:19511"/>
        <dbReference type="Rhea" id="RHEA-COMP:19513"/>
        <dbReference type="ChEBI" id="CHEBI:15378"/>
        <dbReference type="ChEBI" id="CHEBI:57527"/>
        <dbReference type="ChEBI" id="CHEBI:58189"/>
        <dbReference type="ChEBI" id="CHEBI:58472"/>
        <dbReference type="ChEBI" id="CHEBI:132510"/>
        <dbReference type="EC" id="2.4.1.132"/>
    </reaction>
    <physiologicalReaction direction="left-to-right" evidence="8 10">
        <dbReference type="Rhea" id="RHEA:29516"/>
    </physiologicalReaction>
</comment>
<evidence type="ECO:0000256" key="3">
    <source>
        <dbReference type="ARBA" id="ARBA00022679"/>
    </source>
</evidence>
<dbReference type="FunCoup" id="A0A6P7GW74">
    <property type="interactions" value="2179"/>
</dbReference>
<dbReference type="Pfam" id="PF13439">
    <property type="entry name" value="Glyco_transf_4"/>
    <property type="match status" value="1"/>
</dbReference>
<comment type="similarity">
    <text evidence="10">Belongs to the glycosyltransferase group 1 family.</text>
</comment>
<name>A0A6P7GW74_DIAVI</name>
<dbReference type="GO" id="GO:0102704">
    <property type="term" value="F:GDP-Man:Man(2)GlcNAc(2)-PP-Dol alpha-1,6-mannosyltransferase activity"/>
    <property type="evidence" value="ECO:0007669"/>
    <property type="project" value="UniProtKB-UniRule"/>
</dbReference>
<evidence type="ECO:0000256" key="10">
    <source>
        <dbReference type="RuleBase" id="RU367136"/>
    </source>
</evidence>
<dbReference type="AlphaFoldDB" id="A0A6P7GW74"/>
<comment type="catalytic activity">
    <reaction evidence="9 10">
        <text>an alpha-D-Man-(1-&gt;3)-beta-D-Man-(1-&gt;4)-beta-D-GlcNAc-(1-&gt;4)-alpha-D-GlcNAc-diphospho-di-trans,poly-cis-dolichol + GDP-alpha-D-mannose = an alpha-D-Man-(1-&gt;3)-[alpha-D-Man-(1-&gt;6)]-beta-D-Man-(1-&gt;4)-beta-D-GlcNAc-(1-&gt;4)-alpha-D-GlcNAc-diphospho-di-trans,poly-cis-dolichol + GDP + H(+)</text>
        <dbReference type="Rhea" id="RHEA:29519"/>
        <dbReference type="Rhea" id="RHEA-COMP:19513"/>
        <dbReference type="Rhea" id="RHEA-COMP:19515"/>
        <dbReference type="ChEBI" id="CHEBI:15378"/>
        <dbReference type="ChEBI" id="CHEBI:57527"/>
        <dbReference type="ChEBI" id="CHEBI:58189"/>
        <dbReference type="ChEBI" id="CHEBI:132510"/>
        <dbReference type="ChEBI" id="CHEBI:132511"/>
        <dbReference type="EC" id="2.4.1.257"/>
    </reaction>
    <physiologicalReaction direction="left-to-right" evidence="9 10">
        <dbReference type="Rhea" id="RHEA:29520"/>
    </physiologicalReaction>
</comment>
<evidence type="ECO:0000313" key="13">
    <source>
        <dbReference type="EnsemblMetazoa" id="XP_028148080.1"/>
    </source>
</evidence>
<dbReference type="InterPro" id="IPR028098">
    <property type="entry name" value="Glyco_trans_4-like_N"/>
</dbReference>
<dbReference type="GO" id="GO:0005789">
    <property type="term" value="C:endoplasmic reticulum membrane"/>
    <property type="evidence" value="ECO:0007669"/>
    <property type="project" value="UniProtKB-SubCell"/>
</dbReference>
<evidence type="ECO:0000256" key="4">
    <source>
        <dbReference type="ARBA" id="ARBA00022692"/>
    </source>
</evidence>
<evidence type="ECO:0000256" key="9">
    <source>
        <dbReference type="ARBA" id="ARBA00045104"/>
    </source>
</evidence>
<evidence type="ECO:0000256" key="5">
    <source>
        <dbReference type="ARBA" id="ARBA00022824"/>
    </source>
</evidence>
<evidence type="ECO:0000313" key="14">
    <source>
        <dbReference type="Proteomes" id="UP001652700"/>
    </source>
</evidence>
<dbReference type="UniPathway" id="UPA00378"/>
<comment type="function">
    <text evidence="10">Mannosylates Man(2)GlcNAc(2)-dolichol diphosphate and Man(1)GlcNAc(2)-dolichol diphosphate to form Man(3)GlcNAc(2)-dolichol diphosphate.</text>
</comment>
<gene>
    <name evidence="15" type="primary">LOC114341477</name>
</gene>
<evidence type="ECO:0000256" key="6">
    <source>
        <dbReference type="ARBA" id="ARBA00022989"/>
    </source>
</evidence>
<evidence type="ECO:0000256" key="8">
    <source>
        <dbReference type="ARBA" id="ARBA00045103"/>
    </source>
</evidence>
<evidence type="ECO:0000256" key="1">
    <source>
        <dbReference type="ARBA" id="ARBA00004922"/>
    </source>
</evidence>
<comment type="pathway">
    <text evidence="1 10">Protein modification; protein glycosylation.</text>
</comment>
<reference evidence="13" key="2">
    <citation type="submission" date="2025-05" db="UniProtKB">
        <authorList>
            <consortium name="EnsemblMetazoa"/>
        </authorList>
    </citation>
    <scope>IDENTIFICATION</scope>
</reference>
<dbReference type="GeneID" id="114341477"/>
<dbReference type="Gene3D" id="3.40.50.2000">
    <property type="entry name" value="Glycogen Phosphorylase B"/>
    <property type="match status" value="2"/>
</dbReference>
<dbReference type="InterPro" id="IPR001296">
    <property type="entry name" value="Glyco_trans_1"/>
</dbReference>
<keyword evidence="5" id="KW-0256">Endoplasmic reticulum</keyword>
<dbReference type="Pfam" id="PF00534">
    <property type="entry name" value="Glycos_transf_1"/>
    <property type="match status" value="1"/>
</dbReference>
<dbReference type="KEGG" id="dvv:114341477"/>
<dbReference type="InParanoid" id="A0A6P7GW74"/>
<dbReference type="EC" id="2.4.1.132" evidence="10"/>
<keyword evidence="6" id="KW-1133">Transmembrane helix</keyword>
<dbReference type="Proteomes" id="UP001652700">
    <property type="component" value="Unplaced"/>
</dbReference>
<evidence type="ECO:0000256" key="2">
    <source>
        <dbReference type="ARBA" id="ARBA00022676"/>
    </source>
</evidence>
<reference evidence="15" key="1">
    <citation type="submission" date="2025-04" db="UniProtKB">
        <authorList>
            <consortium name="RefSeq"/>
        </authorList>
    </citation>
    <scope>IDENTIFICATION</scope>
    <source>
        <tissue evidence="15">Whole insect</tissue>
    </source>
</reference>
<dbReference type="PANTHER" id="PTHR45918">
    <property type="entry name" value="ALPHA-1,3/1,6-MANNOSYLTRANSFERASE ALG2"/>
    <property type="match status" value="1"/>
</dbReference>
<feature type="domain" description="Glycosyltransferase subfamily 4-like N-terminal" evidence="12">
    <location>
        <begin position="16"/>
        <end position="191"/>
    </location>
</feature>
<keyword evidence="2 10" id="KW-0328">Glycosyltransferase</keyword>
<dbReference type="RefSeq" id="XP_028148080.1">
    <property type="nucleotide sequence ID" value="XM_028292279.1"/>
</dbReference>
<dbReference type="SUPFAM" id="SSF53756">
    <property type="entry name" value="UDP-Glycosyltransferase/glycogen phosphorylase"/>
    <property type="match status" value="1"/>
</dbReference>
<accession>A0A6P7GW74</accession>
<evidence type="ECO:0000313" key="15">
    <source>
        <dbReference type="RefSeq" id="XP_028148080.1"/>
    </source>
</evidence>
<evidence type="ECO:0000256" key="7">
    <source>
        <dbReference type="ARBA" id="ARBA00023136"/>
    </source>
</evidence>
<dbReference type="GO" id="GO:0004378">
    <property type="term" value="F:GDP-Man:Man(1)GlcNAc(2)-PP-Dol alpha-1,3-mannosyltransferase activity"/>
    <property type="evidence" value="ECO:0007669"/>
    <property type="project" value="UniProtKB-UniRule"/>
</dbReference>
<sequence length="418" mass="47304">MPKKLKIAFIHPDLGIGGAERLVLDLAGALTLSGHEVRFLTNHFDPTHAFDELKNGDYPVEVYGDWLPKSVFGRFQALCAYVRMVYMSIVYLLFFKNKDKPDLYITDLIPVANVFLKIAGEKVIYYCHHPDLLASTPGGELKKFYRKPIDWVEMKTTGKADVILVNSEYTASIFRKTFSSIHKDIQILYPTIARSYQNTVENLREAKPIQELVPQIKKAADTIVFLSLNRFHPAKKLEFAILALAKLKNLVSKEDWEKIYLIIAGGYDPQFALNAITYLDLVNLTKEKQLEDKVIFLKSPNDNLKAELLKSCTCLLYTPVKEHFGIVPLEAMLVAKPVIAIDSGGPRETVEHGVTGYLSEPTGDSMAEFMSRIVSENVEEMGTKGKNRLEEKFSYTIFKNNLNSVVNNLMEDDINKIN</sequence>
<keyword evidence="14" id="KW-1185">Reference proteome</keyword>
<dbReference type="OrthoDB" id="448893at2759"/>
<dbReference type="EnsemblMetazoa" id="XM_028292279.2">
    <property type="protein sequence ID" value="XP_028148080.1"/>
    <property type="gene ID" value="LOC114341477"/>
</dbReference>
<evidence type="ECO:0000259" key="12">
    <source>
        <dbReference type="Pfam" id="PF13439"/>
    </source>
</evidence>
<dbReference type="PANTHER" id="PTHR45918:SF1">
    <property type="entry name" value="ALPHA-1,3_1,6-MANNOSYLTRANSFERASE ALG2"/>
    <property type="match status" value="1"/>
</dbReference>
<evidence type="ECO:0000259" key="11">
    <source>
        <dbReference type="Pfam" id="PF00534"/>
    </source>
</evidence>
<proteinExistence type="inferred from homology"/>